<reference evidence="2 3" key="1">
    <citation type="submission" date="2014-03" db="EMBL/GenBank/DDBJ databases">
        <title>Genomics of Bifidobacteria.</title>
        <authorList>
            <person name="Ventura M."/>
            <person name="Milani C."/>
            <person name="Lugli G.A."/>
        </authorList>
    </citation>
    <scope>NUCLEOTIDE SEQUENCE [LARGE SCALE GENOMIC DNA]</scope>
    <source>
        <strain evidence="2 3">LMG 21775</strain>
    </source>
</reference>
<proteinExistence type="predicted"/>
<feature type="domain" description="DUF4440" evidence="1">
    <location>
        <begin position="11"/>
        <end position="116"/>
    </location>
</feature>
<gene>
    <name evidence="2" type="ORF">BPSY_2058</name>
</gene>
<evidence type="ECO:0000313" key="2">
    <source>
        <dbReference type="EMBL" id="KFI81646.1"/>
    </source>
</evidence>
<dbReference type="InterPro" id="IPR032710">
    <property type="entry name" value="NTF2-like_dom_sf"/>
</dbReference>
<sequence length="124" mass="13631">MNDSKIEAALDAAESDMQQAMKSSDVVALDRMISDDLVFTGVDGAAISKEDDLEAHRSGATHFERLDEVSRIVHASNGRNFTEVVADVATSEQGATRVARLKWHRDWEFIDGRWQVVKGSVALA</sequence>
<name>A0A087CEE6_9BIFI</name>
<accession>A0A087CEE6</accession>
<protein>
    <submittedName>
        <fullName evidence="2">Putative TetR-family transcriptional regulator</fullName>
    </submittedName>
</protein>
<dbReference type="Proteomes" id="UP000029050">
    <property type="component" value="Unassembled WGS sequence"/>
</dbReference>
<dbReference type="Gene3D" id="3.10.450.50">
    <property type="match status" value="1"/>
</dbReference>
<dbReference type="OrthoDB" id="5112473at2"/>
<dbReference type="RefSeq" id="WP_033497130.1">
    <property type="nucleotide sequence ID" value="NZ_JBDNPR010000005.1"/>
</dbReference>
<organism evidence="2 3">
    <name type="scientific">Bifidobacterium psychraerophilum</name>
    <dbReference type="NCBI Taxonomy" id="218140"/>
    <lineage>
        <taxon>Bacteria</taxon>
        <taxon>Bacillati</taxon>
        <taxon>Actinomycetota</taxon>
        <taxon>Actinomycetes</taxon>
        <taxon>Bifidobacteriales</taxon>
        <taxon>Bifidobacteriaceae</taxon>
        <taxon>Bifidobacterium</taxon>
    </lineage>
</organism>
<dbReference type="EMBL" id="JGZI01000010">
    <property type="protein sequence ID" value="KFI81646.1"/>
    <property type="molecule type" value="Genomic_DNA"/>
</dbReference>
<evidence type="ECO:0000259" key="1">
    <source>
        <dbReference type="Pfam" id="PF14534"/>
    </source>
</evidence>
<dbReference type="Pfam" id="PF14534">
    <property type="entry name" value="DUF4440"/>
    <property type="match status" value="1"/>
</dbReference>
<evidence type="ECO:0000313" key="3">
    <source>
        <dbReference type="Proteomes" id="UP000029050"/>
    </source>
</evidence>
<dbReference type="InterPro" id="IPR027843">
    <property type="entry name" value="DUF4440"/>
</dbReference>
<dbReference type="AlphaFoldDB" id="A0A087CEE6"/>
<comment type="caution">
    <text evidence="2">The sequence shown here is derived from an EMBL/GenBank/DDBJ whole genome shotgun (WGS) entry which is preliminary data.</text>
</comment>
<dbReference type="eggNOG" id="COG4994">
    <property type="taxonomic scope" value="Bacteria"/>
</dbReference>
<dbReference type="SUPFAM" id="SSF54427">
    <property type="entry name" value="NTF2-like"/>
    <property type="match status" value="1"/>
</dbReference>
<dbReference type="GeneID" id="98299161"/>
<dbReference type="STRING" id="218140.BPSY_2058"/>
<keyword evidence="3" id="KW-1185">Reference proteome</keyword>